<dbReference type="RefSeq" id="WP_160897165.1">
    <property type="nucleotide sequence ID" value="NZ_WUMU01000043.1"/>
</dbReference>
<name>A0A6L7GAR4_9RHOB</name>
<sequence length="112" mass="12327">MHDMDQLRDEVCEPPVGVLKRIALLKYRQHVGALALGDRRQVAGRDAGHGRSVLHRLAPRNDLEGHDTTLAAARTFANREALLMGQWDAGDLKQHGRNVDVGGGHHLDNIAE</sequence>
<dbReference type="EMBL" id="WUMU01000043">
    <property type="protein sequence ID" value="MXN21049.1"/>
    <property type="molecule type" value="Genomic_DNA"/>
</dbReference>
<evidence type="ECO:0000313" key="1">
    <source>
        <dbReference type="EMBL" id="MXN21049.1"/>
    </source>
</evidence>
<keyword evidence="2" id="KW-1185">Reference proteome</keyword>
<reference evidence="1 2" key="1">
    <citation type="submission" date="2019-12" db="EMBL/GenBank/DDBJ databases">
        <authorList>
            <person name="Li M."/>
        </authorList>
    </citation>
    <scope>NUCLEOTIDE SEQUENCE [LARGE SCALE GENOMIC DNA]</scope>
    <source>
        <strain evidence="1 2">GBMRC 2024</strain>
    </source>
</reference>
<accession>A0A6L7GAR4</accession>
<protein>
    <submittedName>
        <fullName evidence="1">Uncharacterized protein</fullName>
    </submittedName>
</protein>
<dbReference type="Proteomes" id="UP000477911">
    <property type="component" value="Unassembled WGS sequence"/>
</dbReference>
<evidence type="ECO:0000313" key="2">
    <source>
        <dbReference type="Proteomes" id="UP000477911"/>
    </source>
</evidence>
<comment type="caution">
    <text evidence="1">The sequence shown here is derived from an EMBL/GenBank/DDBJ whole genome shotgun (WGS) entry which is preliminary data.</text>
</comment>
<gene>
    <name evidence="1" type="ORF">GR170_24795</name>
</gene>
<dbReference type="AlphaFoldDB" id="A0A6L7GAR4"/>
<organism evidence="1 2">
    <name type="scientific">Pseudooceanicola albus</name>
    <dbReference type="NCBI Taxonomy" id="2692189"/>
    <lineage>
        <taxon>Bacteria</taxon>
        <taxon>Pseudomonadati</taxon>
        <taxon>Pseudomonadota</taxon>
        <taxon>Alphaproteobacteria</taxon>
        <taxon>Rhodobacterales</taxon>
        <taxon>Paracoccaceae</taxon>
        <taxon>Pseudooceanicola</taxon>
    </lineage>
</organism>
<proteinExistence type="predicted"/>